<dbReference type="InterPro" id="IPR001647">
    <property type="entry name" value="HTH_TetR"/>
</dbReference>
<evidence type="ECO:0000313" key="7">
    <source>
        <dbReference type="Proteomes" id="UP000598217"/>
    </source>
</evidence>
<dbReference type="SUPFAM" id="SSF46689">
    <property type="entry name" value="Homeodomain-like"/>
    <property type="match status" value="1"/>
</dbReference>
<evidence type="ECO:0000313" key="6">
    <source>
        <dbReference type="EMBL" id="MBE1460463.1"/>
    </source>
</evidence>
<evidence type="ECO:0000256" key="4">
    <source>
        <dbReference type="PROSITE-ProRule" id="PRU00335"/>
    </source>
</evidence>
<dbReference type="Gene3D" id="1.10.357.10">
    <property type="entry name" value="Tetracycline Repressor, domain 2"/>
    <property type="match status" value="1"/>
</dbReference>
<evidence type="ECO:0000256" key="1">
    <source>
        <dbReference type="ARBA" id="ARBA00023015"/>
    </source>
</evidence>
<dbReference type="EMBL" id="JADBDY010000001">
    <property type="protein sequence ID" value="MBE1460463.1"/>
    <property type="molecule type" value="Genomic_DNA"/>
</dbReference>
<dbReference type="InterPro" id="IPR009057">
    <property type="entry name" value="Homeodomain-like_sf"/>
</dbReference>
<dbReference type="Proteomes" id="UP000598217">
    <property type="component" value="Unassembled WGS sequence"/>
</dbReference>
<keyword evidence="7" id="KW-1185">Reference proteome</keyword>
<dbReference type="PANTHER" id="PTHR30055:SF234">
    <property type="entry name" value="HTH-TYPE TRANSCRIPTIONAL REGULATOR BETI"/>
    <property type="match status" value="1"/>
</dbReference>
<dbReference type="RefSeq" id="WP_191267491.1">
    <property type="nucleotide sequence ID" value="NZ_BMXJ01000001.1"/>
</dbReference>
<keyword evidence="3" id="KW-0804">Transcription</keyword>
<dbReference type="InterPro" id="IPR050109">
    <property type="entry name" value="HTH-type_TetR-like_transc_reg"/>
</dbReference>
<dbReference type="InterPro" id="IPR041347">
    <property type="entry name" value="MftR_C"/>
</dbReference>
<reference evidence="6 7" key="1">
    <citation type="submission" date="2020-10" db="EMBL/GenBank/DDBJ databases">
        <title>Sequencing the genomes of 1000 actinobacteria strains.</title>
        <authorList>
            <person name="Klenk H.-P."/>
        </authorList>
    </citation>
    <scope>NUCLEOTIDE SEQUENCE [LARGE SCALE GENOMIC DNA]</scope>
    <source>
        <strain evidence="6 7">DSM 45157</strain>
    </source>
</reference>
<feature type="DNA-binding region" description="H-T-H motif" evidence="4">
    <location>
        <begin position="32"/>
        <end position="51"/>
    </location>
</feature>
<evidence type="ECO:0000259" key="5">
    <source>
        <dbReference type="PROSITE" id="PS50977"/>
    </source>
</evidence>
<accession>A0ABR9HN92</accession>
<sequence length="203" mass="21561">MGLRERKKLATRRALQGAAVRLTLEHGLENVTVEAISAAADVSARTFFNYFATKEDALLGDVPVAPDEEARGEFVAGGPTGVFAEDLVVLLVASLVTSGDLATQRADTALRKQLMDREPQLLPGLLTRFHNVEQGLAGAIAERSDAPADDARSELAAAAAMSAVRHAIKRVPYGSGEGIDELHGRLSESLRMLGEVFAPETDA</sequence>
<feature type="domain" description="HTH tetR-type" evidence="5">
    <location>
        <begin position="9"/>
        <end position="69"/>
    </location>
</feature>
<keyword evidence="2 4" id="KW-0238">DNA-binding</keyword>
<dbReference type="Pfam" id="PF00440">
    <property type="entry name" value="TetR_N"/>
    <property type="match status" value="1"/>
</dbReference>
<gene>
    <name evidence="6" type="ORF">H4W79_004677</name>
</gene>
<organism evidence="6 7">
    <name type="scientific">Nocardiopsis terrae</name>
    <dbReference type="NCBI Taxonomy" id="372655"/>
    <lineage>
        <taxon>Bacteria</taxon>
        <taxon>Bacillati</taxon>
        <taxon>Actinomycetota</taxon>
        <taxon>Actinomycetes</taxon>
        <taxon>Streptosporangiales</taxon>
        <taxon>Nocardiopsidaceae</taxon>
        <taxon>Nocardiopsis</taxon>
    </lineage>
</organism>
<keyword evidence="1" id="KW-0805">Transcription regulation</keyword>
<evidence type="ECO:0000256" key="2">
    <source>
        <dbReference type="ARBA" id="ARBA00023125"/>
    </source>
</evidence>
<dbReference type="Pfam" id="PF17754">
    <property type="entry name" value="TetR_C_14"/>
    <property type="match status" value="1"/>
</dbReference>
<dbReference type="InterPro" id="IPR023772">
    <property type="entry name" value="DNA-bd_HTH_TetR-type_CS"/>
</dbReference>
<proteinExistence type="predicted"/>
<name>A0ABR9HN92_9ACTN</name>
<dbReference type="PROSITE" id="PS01081">
    <property type="entry name" value="HTH_TETR_1"/>
    <property type="match status" value="1"/>
</dbReference>
<dbReference type="PROSITE" id="PS50977">
    <property type="entry name" value="HTH_TETR_2"/>
    <property type="match status" value="1"/>
</dbReference>
<protein>
    <submittedName>
        <fullName evidence="6">AcrR family transcriptional regulator</fullName>
    </submittedName>
</protein>
<dbReference type="Gene3D" id="1.10.10.60">
    <property type="entry name" value="Homeodomain-like"/>
    <property type="match status" value="1"/>
</dbReference>
<comment type="caution">
    <text evidence="6">The sequence shown here is derived from an EMBL/GenBank/DDBJ whole genome shotgun (WGS) entry which is preliminary data.</text>
</comment>
<dbReference type="PANTHER" id="PTHR30055">
    <property type="entry name" value="HTH-TYPE TRANSCRIPTIONAL REGULATOR RUTR"/>
    <property type="match status" value="1"/>
</dbReference>
<evidence type="ECO:0000256" key="3">
    <source>
        <dbReference type="ARBA" id="ARBA00023163"/>
    </source>
</evidence>